<keyword evidence="1" id="KW-0812">Transmembrane</keyword>
<reference evidence="2 3" key="1">
    <citation type="submission" date="2016-09" db="EMBL/GenBank/DDBJ databases">
        <title>Extensive genetic diversity and differential bi-allelic expression allows diatom success in the polar Southern Ocean.</title>
        <authorList>
            <consortium name="DOE Joint Genome Institute"/>
            <person name="Mock T."/>
            <person name="Otillar R.P."/>
            <person name="Strauss J."/>
            <person name="Dupont C."/>
            <person name="Frickenhaus S."/>
            <person name="Maumus F."/>
            <person name="Mcmullan M."/>
            <person name="Sanges R."/>
            <person name="Schmutz J."/>
            <person name="Toseland A."/>
            <person name="Valas R."/>
            <person name="Veluchamy A."/>
            <person name="Ward B.J."/>
            <person name="Allen A."/>
            <person name="Barry K."/>
            <person name="Falciatore A."/>
            <person name="Ferrante M."/>
            <person name="Fortunato A.E."/>
            <person name="Gloeckner G."/>
            <person name="Gruber A."/>
            <person name="Hipkin R."/>
            <person name="Janech M."/>
            <person name="Kroth P."/>
            <person name="Leese F."/>
            <person name="Lindquist E."/>
            <person name="Lyon B.R."/>
            <person name="Martin J."/>
            <person name="Mayer C."/>
            <person name="Parker M."/>
            <person name="Quesneville H."/>
            <person name="Raymond J."/>
            <person name="Uhlig C."/>
            <person name="Valentin K.U."/>
            <person name="Worden A.Z."/>
            <person name="Armbrust E.V."/>
            <person name="Bowler C."/>
            <person name="Green B."/>
            <person name="Moulton V."/>
            <person name="Van Oosterhout C."/>
            <person name="Grigoriev I."/>
        </authorList>
    </citation>
    <scope>NUCLEOTIDE SEQUENCE [LARGE SCALE GENOMIC DNA]</scope>
    <source>
        <strain evidence="2 3">CCMP1102</strain>
    </source>
</reference>
<evidence type="ECO:0000313" key="2">
    <source>
        <dbReference type="EMBL" id="OEU23713.1"/>
    </source>
</evidence>
<dbReference type="EMBL" id="KV784353">
    <property type="protein sequence ID" value="OEU23713.1"/>
    <property type="molecule type" value="Genomic_DNA"/>
</dbReference>
<organism evidence="2 3">
    <name type="scientific">Fragilariopsis cylindrus CCMP1102</name>
    <dbReference type="NCBI Taxonomy" id="635003"/>
    <lineage>
        <taxon>Eukaryota</taxon>
        <taxon>Sar</taxon>
        <taxon>Stramenopiles</taxon>
        <taxon>Ochrophyta</taxon>
        <taxon>Bacillariophyta</taxon>
        <taxon>Bacillariophyceae</taxon>
        <taxon>Bacillariophycidae</taxon>
        <taxon>Bacillariales</taxon>
        <taxon>Bacillariaceae</taxon>
        <taxon>Fragilariopsis</taxon>
    </lineage>
</organism>
<evidence type="ECO:0000313" key="3">
    <source>
        <dbReference type="Proteomes" id="UP000095751"/>
    </source>
</evidence>
<dbReference type="AlphaFoldDB" id="A0A1E7G0H2"/>
<keyword evidence="1" id="KW-1133">Transmembrane helix</keyword>
<feature type="transmembrane region" description="Helical" evidence="1">
    <location>
        <begin position="43"/>
        <end position="64"/>
    </location>
</feature>
<dbReference type="Proteomes" id="UP000095751">
    <property type="component" value="Unassembled WGS sequence"/>
</dbReference>
<evidence type="ECO:0000256" key="1">
    <source>
        <dbReference type="SAM" id="Phobius"/>
    </source>
</evidence>
<accession>A0A1E7G0H2</accession>
<feature type="transmembrane region" description="Helical" evidence="1">
    <location>
        <begin position="84"/>
        <end position="104"/>
    </location>
</feature>
<keyword evidence="3" id="KW-1185">Reference proteome</keyword>
<proteinExistence type="predicted"/>
<dbReference type="KEGG" id="fcy:FRACYDRAFT_233889"/>
<name>A0A1E7G0H2_9STRA</name>
<dbReference type="InParanoid" id="A0A1E7G0H2"/>
<gene>
    <name evidence="2" type="ORF">FRACYDRAFT_233889</name>
</gene>
<sequence>MGLLALGIDNSNTDDDIQLVPFGKFCSTSGMDKFLSPQDHCNVCSGISIYIVLALLITTAAYIPTFTSNILRLYNQYDMNCTKTAGGCWSLISILGYITVYYCYNYICSPLLSYNELTYVQNEVAGRGSSRVSKFLLSGFVNFNVVEDCSAQQCYFHLATKDARRTRPCN</sequence>
<keyword evidence="1" id="KW-0472">Membrane</keyword>
<protein>
    <submittedName>
        <fullName evidence="2">Uncharacterized protein</fullName>
    </submittedName>
</protein>
<dbReference type="OrthoDB" id="47376at2759"/>